<dbReference type="InterPro" id="IPR038765">
    <property type="entry name" value="Papain-like_cys_pep_sf"/>
</dbReference>
<feature type="region of interest" description="Disordered" evidence="7">
    <location>
        <begin position="1"/>
        <end position="78"/>
    </location>
</feature>
<feature type="compositionally biased region" description="Low complexity" evidence="7">
    <location>
        <begin position="7"/>
        <end position="29"/>
    </location>
</feature>
<dbReference type="SUPFAM" id="SSF54001">
    <property type="entry name" value="Cysteine proteinases"/>
    <property type="match status" value="1"/>
</dbReference>
<reference evidence="10" key="1">
    <citation type="journal article" date="2016" name="Nature">
        <title>The genome of the seagrass Zostera marina reveals angiosperm adaptation to the sea.</title>
        <authorList>
            <person name="Olsen J.L."/>
            <person name="Rouze P."/>
            <person name="Verhelst B."/>
            <person name="Lin Y.-C."/>
            <person name="Bayer T."/>
            <person name="Collen J."/>
            <person name="Dattolo E."/>
            <person name="De Paoli E."/>
            <person name="Dittami S."/>
            <person name="Maumus F."/>
            <person name="Michel G."/>
            <person name="Kersting A."/>
            <person name="Lauritano C."/>
            <person name="Lohaus R."/>
            <person name="Toepel M."/>
            <person name="Tonon T."/>
            <person name="Vanneste K."/>
            <person name="Amirebrahimi M."/>
            <person name="Brakel J."/>
            <person name="Bostroem C."/>
            <person name="Chovatia M."/>
            <person name="Grimwood J."/>
            <person name="Jenkins J.W."/>
            <person name="Jueterbock A."/>
            <person name="Mraz A."/>
            <person name="Stam W.T."/>
            <person name="Tice H."/>
            <person name="Bornberg-Bauer E."/>
            <person name="Green P.J."/>
            <person name="Pearson G.A."/>
            <person name="Procaccini G."/>
            <person name="Duarte C.M."/>
            <person name="Schmutz J."/>
            <person name="Reusch T.B.H."/>
            <person name="Van de Peer Y."/>
        </authorList>
    </citation>
    <scope>NUCLEOTIDE SEQUENCE [LARGE SCALE GENOMIC DNA]</scope>
    <source>
        <strain evidence="10">cv. Finnish</strain>
    </source>
</reference>
<keyword evidence="5" id="KW-0833">Ubl conjugation pathway</keyword>
<keyword evidence="10" id="KW-1185">Reference proteome</keyword>
<dbReference type="OrthoDB" id="409956at2759"/>
<evidence type="ECO:0000256" key="4">
    <source>
        <dbReference type="ARBA" id="ARBA00022670"/>
    </source>
</evidence>
<evidence type="ECO:0000256" key="6">
    <source>
        <dbReference type="ARBA" id="ARBA00022801"/>
    </source>
</evidence>
<organism evidence="9 10">
    <name type="scientific">Zostera marina</name>
    <name type="common">Eelgrass</name>
    <dbReference type="NCBI Taxonomy" id="29655"/>
    <lineage>
        <taxon>Eukaryota</taxon>
        <taxon>Viridiplantae</taxon>
        <taxon>Streptophyta</taxon>
        <taxon>Embryophyta</taxon>
        <taxon>Tracheophyta</taxon>
        <taxon>Spermatophyta</taxon>
        <taxon>Magnoliopsida</taxon>
        <taxon>Liliopsida</taxon>
        <taxon>Zosteraceae</taxon>
        <taxon>Zostera</taxon>
    </lineage>
</organism>
<dbReference type="Pfam" id="PF02338">
    <property type="entry name" value="OTU"/>
    <property type="match status" value="1"/>
</dbReference>
<comment type="catalytic activity">
    <reaction evidence="1">
        <text>Thiol-dependent hydrolysis of ester, thioester, amide, peptide and isopeptide bonds formed by the C-terminal Gly of ubiquitin (a 76-residue protein attached to proteins as an intracellular targeting signal).</text>
        <dbReference type="EC" id="3.4.19.12"/>
    </reaction>
</comment>
<keyword evidence="6" id="KW-0378">Hydrolase</keyword>
<name>A0A0K9PX67_ZOSMR</name>
<feature type="compositionally biased region" description="Low complexity" evidence="7">
    <location>
        <begin position="166"/>
        <end position="177"/>
    </location>
</feature>
<evidence type="ECO:0000256" key="5">
    <source>
        <dbReference type="ARBA" id="ARBA00022786"/>
    </source>
</evidence>
<evidence type="ECO:0000256" key="2">
    <source>
        <dbReference type="ARBA" id="ARBA00010407"/>
    </source>
</evidence>
<comment type="similarity">
    <text evidence="2">Belongs to the peptidase C85 family.</text>
</comment>
<dbReference type="PANTHER" id="PTHR12419:SF4">
    <property type="entry name" value="OTU DOMAIN-CONTAINING PROTEIN 5"/>
    <property type="match status" value="1"/>
</dbReference>
<feature type="compositionally biased region" description="Low complexity" evidence="7">
    <location>
        <begin position="416"/>
        <end position="436"/>
    </location>
</feature>
<dbReference type="EMBL" id="LFYR01000569">
    <property type="protein sequence ID" value="KMZ73534.1"/>
    <property type="molecule type" value="Genomic_DNA"/>
</dbReference>
<proteinExistence type="inferred from homology"/>
<dbReference type="GO" id="GO:0061578">
    <property type="term" value="F:K63-linked deubiquitinase activity"/>
    <property type="evidence" value="ECO:0000318"/>
    <property type="project" value="GO_Central"/>
</dbReference>
<dbReference type="GO" id="GO:0004843">
    <property type="term" value="F:cysteine-type deubiquitinase activity"/>
    <property type="evidence" value="ECO:0000318"/>
    <property type="project" value="GO_Central"/>
</dbReference>
<accession>A0A0K9PX67</accession>
<keyword evidence="4" id="KW-0645">Protease</keyword>
<dbReference type="AlphaFoldDB" id="A0A0K9PX67"/>
<dbReference type="PANTHER" id="PTHR12419">
    <property type="entry name" value="OTU DOMAIN CONTAINING PROTEIN"/>
    <property type="match status" value="1"/>
</dbReference>
<gene>
    <name evidence="9" type="ORF">ZOSMA_146G00090</name>
</gene>
<dbReference type="InterPro" id="IPR050704">
    <property type="entry name" value="Peptidase_C85-like"/>
</dbReference>
<dbReference type="STRING" id="29655.A0A0K9PX67"/>
<protein>
    <recommendedName>
        <fullName evidence="3">ubiquitinyl hydrolase 1</fullName>
        <ecNumber evidence="3">3.4.19.12</ecNumber>
    </recommendedName>
</protein>
<dbReference type="Gene3D" id="3.90.70.80">
    <property type="match status" value="1"/>
</dbReference>
<feature type="region of interest" description="Disordered" evidence="7">
    <location>
        <begin position="414"/>
        <end position="444"/>
    </location>
</feature>
<dbReference type="OMA" id="EQGPCFV"/>
<dbReference type="GO" id="GO:0006508">
    <property type="term" value="P:proteolysis"/>
    <property type="evidence" value="ECO:0007669"/>
    <property type="project" value="UniProtKB-KW"/>
</dbReference>
<evidence type="ECO:0000256" key="7">
    <source>
        <dbReference type="SAM" id="MobiDB-lite"/>
    </source>
</evidence>
<dbReference type="CDD" id="cd22796">
    <property type="entry name" value="OTU_plant_OTU6-like"/>
    <property type="match status" value="1"/>
</dbReference>
<sequence>MTRILVQRGSSSNSNRSSQQSTSLQTSQQPNESEQNREICKEPSTLDDPLQQFGSSRGNVLSDDENLPGSHPVVGIDPENFKHGIDEIRDTETLVDDLDCSVKDPECSLSSSSQVFIGVRSFPPPPPVPPPKPTATIPIRGKTISGILNSDSRRASAWPVISTRTSPSNSKPSSPKSVGEAEGYNSADEQNTCFVSSYNDLEREHLFEIEIKRVKGLELKRMVKDGNCLFRAVADQIYGDAESYDMARQLCIDYMERERDHFSQFITEGFVSYCKRKRRDKVYGNNVEIQVFSEMYNRPIHIYSYSTEPINIFHGTYRTDTPPLRLSYHHGNHYNSLFDPRRLSIGAGLGLSSLQGANIGKDQVKAAIKAQQDQQIDNALLAEGRFYSDLEYTETEIEQMVIEASRIEYLEEQKFKQQQQLDPSESSTSISEPSSSGKGTGVEQSIVNSESRNNTTILPNALQNKSLQVMLSMGFSYLQASEAYDIFGDDVDSMICYLLDIRGKSGNKNSRQKGKAAE</sequence>
<evidence type="ECO:0000313" key="9">
    <source>
        <dbReference type="EMBL" id="KMZ73534.1"/>
    </source>
</evidence>
<evidence type="ECO:0000313" key="10">
    <source>
        <dbReference type="Proteomes" id="UP000036987"/>
    </source>
</evidence>
<dbReference type="EC" id="3.4.19.12" evidence="3"/>
<dbReference type="FunFam" id="3.90.70.80:FF:000018">
    <property type="entry name" value="OTU domain-containing protein 5-B"/>
    <property type="match status" value="1"/>
</dbReference>
<evidence type="ECO:0000256" key="1">
    <source>
        <dbReference type="ARBA" id="ARBA00000707"/>
    </source>
</evidence>
<evidence type="ECO:0000259" key="8">
    <source>
        <dbReference type="PROSITE" id="PS50802"/>
    </source>
</evidence>
<comment type="caution">
    <text evidence="9">The sequence shown here is derived from an EMBL/GenBank/DDBJ whole genome shotgun (WGS) entry which is preliminary data.</text>
</comment>
<dbReference type="PROSITE" id="PS50802">
    <property type="entry name" value="OTU"/>
    <property type="match status" value="1"/>
</dbReference>
<dbReference type="InterPro" id="IPR003323">
    <property type="entry name" value="OTU_dom"/>
</dbReference>
<feature type="region of interest" description="Disordered" evidence="7">
    <location>
        <begin position="158"/>
        <end position="185"/>
    </location>
</feature>
<dbReference type="GO" id="GO:0009966">
    <property type="term" value="P:regulation of signal transduction"/>
    <property type="evidence" value="ECO:0000318"/>
    <property type="project" value="GO_Central"/>
</dbReference>
<feature type="domain" description="OTU" evidence="8">
    <location>
        <begin position="217"/>
        <end position="340"/>
    </location>
</feature>
<dbReference type="Proteomes" id="UP000036987">
    <property type="component" value="Unassembled WGS sequence"/>
</dbReference>
<evidence type="ECO:0000256" key="3">
    <source>
        <dbReference type="ARBA" id="ARBA00012759"/>
    </source>
</evidence>